<feature type="domain" description="UPF0033" evidence="2">
    <location>
        <begin position="3"/>
        <end position="71"/>
    </location>
</feature>
<sequence length="76" mass="8591">MSVIDLRGLSCPTNFVKAKLALELLDPGEVVEFLLDDGEPVKNVPRSLKAEGHRLLELKEEEGFYRLRIEKGEEIP</sequence>
<comment type="similarity">
    <text evidence="1">Belongs to the sulfur carrier protein TusA family.</text>
</comment>
<accession>A0ABY5ZPC6</accession>
<dbReference type="EMBL" id="CP092109">
    <property type="protein sequence ID" value="UWZ80576.1"/>
    <property type="molecule type" value="Genomic_DNA"/>
</dbReference>
<dbReference type="PANTHER" id="PTHR33279">
    <property type="entry name" value="SULFUR CARRIER PROTEIN YEDF-RELATED"/>
    <property type="match status" value="1"/>
</dbReference>
<dbReference type="InterPro" id="IPR036868">
    <property type="entry name" value="TusA-like_sf"/>
</dbReference>
<name>A0ABY5ZPC6_9BACT</name>
<reference evidence="3" key="1">
    <citation type="journal article" date="2022" name="Environ. Microbiol.">
        <title>Geoalkalibacter halelectricus SAP #1 sp. nov. possessing extracellular electron transfer and mineral#reducing capabilities from a haloalkaline environment.</title>
        <authorList>
            <person name="Yadav S."/>
            <person name="Singh R."/>
            <person name="Sundharam S.S."/>
            <person name="Chaudhary S."/>
            <person name="Krishnamurthi S."/>
            <person name="Patil S.A."/>
        </authorList>
    </citation>
    <scope>NUCLEOTIDE SEQUENCE</scope>
    <source>
        <strain evidence="3">SAP-1</strain>
    </source>
</reference>
<dbReference type="InterPro" id="IPR001455">
    <property type="entry name" value="TusA-like"/>
</dbReference>
<protein>
    <submittedName>
        <fullName evidence="3">Sulfurtransferase TusA family protein</fullName>
    </submittedName>
</protein>
<dbReference type="Proteomes" id="UP001060414">
    <property type="component" value="Chromosome"/>
</dbReference>
<evidence type="ECO:0000259" key="2">
    <source>
        <dbReference type="Pfam" id="PF01206"/>
    </source>
</evidence>
<dbReference type="PANTHER" id="PTHR33279:SF19">
    <property type="entry name" value="SSL1707 PROTEIN"/>
    <property type="match status" value="1"/>
</dbReference>
<dbReference type="Pfam" id="PF01206">
    <property type="entry name" value="TusA"/>
    <property type="match status" value="1"/>
</dbReference>
<evidence type="ECO:0000313" key="4">
    <source>
        <dbReference type="Proteomes" id="UP001060414"/>
    </source>
</evidence>
<proteinExistence type="inferred from homology"/>
<dbReference type="CDD" id="cd00291">
    <property type="entry name" value="SirA_YedF_YeeD"/>
    <property type="match status" value="1"/>
</dbReference>
<dbReference type="Gene3D" id="3.30.110.40">
    <property type="entry name" value="TusA-like domain"/>
    <property type="match status" value="1"/>
</dbReference>
<gene>
    <name evidence="3" type="ORF">L9S41_04045</name>
</gene>
<evidence type="ECO:0000313" key="3">
    <source>
        <dbReference type="EMBL" id="UWZ80576.1"/>
    </source>
</evidence>
<organism evidence="3 4">
    <name type="scientific">Geoalkalibacter halelectricus</name>
    <dbReference type="NCBI Taxonomy" id="2847045"/>
    <lineage>
        <taxon>Bacteria</taxon>
        <taxon>Pseudomonadati</taxon>
        <taxon>Thermodesulfobacteriota</taxon>
        <taxon>Desulfuromonadia</taxon>
        <taxon>Desulfuromonadales</taxon>
        <taxon>Geoalkalibacteraceae</taxon>
        <taxon>Geoalkalibacter</taxon>
    </lineage>
</organism>
<keyword evidence="4" id="KW-1185">Reference proteome</keyword>
<dbReference type="RefSeq" id="WP_260748934.1">
    <property type="nucleotide sequence ID" value="NZ_CP092109.1"/>
</dbReference>
<dbReference type="SUPFAM" id="SSF64307">
    <property type="entry name" value="SirA-like"/>
    <property type="match status" value="1"/>
</dbReference>
<evidence type="ECO:0000256" key="1">
    <source>
        <dbReference type="ARBA" id="ARBA00008984"/>
    </source>
</evidence>